<evidence type="ECO:0000259" key="11">
    <source>
        <dbReference type="PROSITE" id="PS50056"/>
    </source>
</evidence>
<evidence type="ECO:0000256" key="9">
    <source>
        <dbReference type="SAM" id="MobiDB-lite"/>
    </source>
</evidence>
<reference evidence="12 13" key="1">
    <citation type="submission" date="2024-06" db="EMBL/GenBank/DDBJ databases">
        <authorList>
            <person name="Kraege A."/>
            <person name="Thomma B."/>
        </authorList>
    </citation>
    <scope>NUCLEOTIDE SEQUENCE [LARGE SCALE GENOMIC DNA]</scope>
</reference>
<evidence type="ECO:0000256" key="4">
    <source>
        <dbReference type="ARBA" id="ARBA00022912"/>
    </source>
</evidence>
<feature type="domain" description="Tyrosine specific protein phosphatases" evidence="11">
    <location>
        <begin position="139"/>
        <end position="207"/>
    </location>
</feature>
<proteinExistence type="predicted"/>
<dbReference type="InterPro" id="IPR020422">
    <property type="entry name" value="TYR_PHOSPHATASE_DUAL_dom"/>
</dbReference>
<evidence type="ECO:0000256" key="6">
    <source>
        <dbReference type="ARBA" id="ARBA00023209"/>
    </source>
</evidence>
<keyword evidence="3" id="KW-0378">Hydrolase</keyword>
<evidence type="ECO:0000256" key="2">
    <source>
        <dbReference type="ARBA" id="ARBA00022516"/>
    </source>
</evidence>
<keyword evidence="2" id="KW-0444">Lipid biosynthesis</keyword>
<keyword evidence="13" id="KW-1185">Reference proteome</keyword>
<dbReference type="PROSITE" id="PS50054">
    <property type="entry name" value="TYR_PHOSPHATASE_DUAL"/>
    <property type="match status" value="1"/>
</dbReference>
<dbReference type="SMART" id="SM00195">
    <property type="entry name" value="DSPc"/>
    <property type="match status" value="1"/>
</dbReference>
<evidence type="ECO:0000256" key="8">
    <source>
        <dbReference type="ARBA" id="ARBA00025707"/>
    </source>
</evidence>
<dbReference type="InterPro" id="IPR029021">
    <property type="entry name" value="Prot-tyrosine_phosphatase-like"/>
</dbReference>
<evidence type="ECO:0000256" key="7">
    <source>
        <dbReference type="ARBA" id="ARBA00023264"/>
    </source>
</evidence>
<protein>
    <submittedName>
        <fullName evidence="12">G5387 protein</fullName>
    </submittedName>
</protein>
<dbReference type="Proteomes" id="UP001497392">
    <property type="component" value="Unassembled WGS sequence"/>
</dbReference>
<evidence type="ECO:0000259" key="10">
    <source>
        <dbReference type="PROSITE" id="PS50054"/>
    </source>
</evidence>
<keyword evidence="7" id="KW-1208">Phospholipid metabolism</keyword>
<dbReference type="SMART" id="SM00404">
    <property type="entry name" value="PTPc_motif"/>
    <property type="match status" value="1"/>
</dbReference>
<feature type="region of interest" description="Disordered" evidence="9">
    <location>
        <begin position="241"/>
        <end position="268"/>
    </location>
</feature>
<keyword evidence="6" id="KW-0594">Phospholipid biosynthesis</keyword>
<accession>A0ABP1FVH0</accession>
<dbReference type="Pfam" id="PF00782">
    <property type="entry name" value="DSPc"/>
    <property type="match status" value="1"/>
</dbReference>
<evidence type="ECO:0000256" key="5">
    <source>
        <dbReference type="ARBA" id="ARBA00023098"/>
    </source>
</evidence>
<evidence type="ECO:0000313" key="12">
    <source>
        <dbReference type="EMBL" id="CAL5222949.1"/>
    </source>
</evidence>
<feature type="compositionally biased region" description="Low complexity" evidence="9">
    <location>
        <begin position="375"/>
        <end position="411"/>
    </location>
</feature>
<feature type="region of interest" description="Disordered" evidence="9">
    <location>
        <begin position="294"/>
        <end position="313"/>
    </location>
</feature>
<keyword evidence="5" id="KW-0443">Lipid metabolism</keyword>
<keyword evidence="4" id="KW-0904">Protein phosphatase</keyword>
<sequence>MEDGTVSPGVGGELNMSSGMLSESQSPGPVLAGLRFNDTVKGAASLTARVALYPSLLYNLARSQLQDNWHWFDKVTENVILGALPFGSMLETFQDQGIKAVVTLNEEFEVFISTRQYQEIGINHLHIPTVDYLYAPPVDDLHRGVAFIAEHAERGELTYVHCKAGRGRSTTLVLCYLIRQMRMSPDEAFEFVRTKRPQVCLAEGQWAAVREFYRSCLEARAADPGLWSACTDRLVESKAAEPASELLDTGGRRSPAGHARSVSASDSSGASETCAATLTVDPLVGIPRIDSPSCVSSHPIHSSSEGSPAPDQDVLVALPEPMAITVEYGPGKGQGGTVLIVHAAPHQPDNSRSACGTQDVDIVEIQPHASCAAMGSSGQSGQEQGSEQQDGSAAQAHPAGQQAGSSGQAGQCRGIAARLRAAVASRGFEPCPPSTDNGASCSGQSCGQTAAHITHEAETEQMSDRGYGATMLCHPESEAGHQHEASFDAPGKAHERPGRLCQKDLHDLEREEAEQSASKKRRADISSFSIAAQLSCDDLSRAGTETEGMIDDQLHSRSEAGEAGCECMELERADSRLHEWATIDRNGSVISLGR</sequence>
<gene>
    <name evidence="12" type="primary">g5387</name>
    <name evidence="12" type="ORF">VP750_LOCUS4608</name>
</gene>
<comment type="pathway">
    <text evidence="1">Lipid metabolism.</text>
</comment>
<dbReference type="InterPro" id="IPR044596">
    <property type="entry name" value="PTPMT1-like"/>
</dbReference>
<dbReference type="CDD" id="cd14524">
    <property type="entry name" value="PTPMT1"/>
    <property type="match status" value="1"/>
</dbReference>
<feature type="domain" description="Tyrosine-protein phosphatase" evidence="10">
    <location>
        <begin position="71"/>
        <end position="218"/>
    </location>
</feature>
<dbReference type="InterPro" id="IPR000340">
    <property type="entry name" value="Dual-sp_phosphatase_cat-dom"/>
</dbReference>
<organism evidence="12 13">
    <name type="scientific">Coccomyxa viridis</name>
    <dbReference type="NCBI Taxonomy" id="1274662"/>
    <lineage>
        <taxon>Eukaryota</taxon>
        <taxon>Viridiplantae</taxon>
        <taxon>Chlorophyta</taxon>
        <taxon>core chlorophytes</taxon>
        <taxon>Trebouxiophyceae</taxon>
        <taxon>Trebouxiophyceae incertae sedis</taxon>
        <taxon>Coccomyxaceae</taxon>
        <taxon>Coccomyxa</taxon>
    </lineage>
</organism>
<comment type="caution">
    <text evidence="12">The sequence shown here is derived from an EMBL/GenBank/DDBJ whole genome shotgun (WGS) entry which is preliminary data.</text>
</comment>
<dbReference type="EMBL" id="CAXHTA020000007">
    <property type="protein sequence ID" value="CAL5222949.1"/>
    <property type="molecule type" value="Genomic_DNA"/>
</dbReference>
<feature type="compositionally biased region" description="Low complexity" evidence="9">
    <location>
        <begin position="259"/>
        <end position="268"/>
    </location>
</feature>
<dbReference type="InterPro" id="IPR016130">
    <property type="entry name" value="Tyr_Pase_AS"/>
</dbReference>
<dbReference type="InterPro" id="IPR003595">
    <property type="entry name" value="Tyr_Pase_cat"/>
</dbReference>
<dbReference type="PANTHER" id="PTHR46274">
    <property type="entry name" value="PHOSPHATIDYLINOSITOL PHOSPHATASE"/>
    <property type="match status" value="1"/>
</dbReference>
<dbReference type="PROSITE" id="PS00383">
    <property type="entry name" value="TYR_PHOSPHATASE_1"/>
    <property type="match status" value="1"/>
</dbReference>
<dbReference type="PANTHER" id="PTHR46274:SF6">
    <property type="entry name" value="TYR_PHOSPHATASE_2 DOMAIN-CONTAINING PROTEIN"/>
    <property type="match status" value="1"/>
</dbReference>
<dbReference type="Gene3D" id="3.90.190.10">
    <property type="entry name" value="Protein tyrosine phosphatase superfamily"/>
    <property type="match status" value="1"/>
</dbReference>
<comment type="pathway">
    <text evidence="8">Phospholipid metabolism.</text>
</comment>
<feature type="region of interest" description="Disordered" evidence="9">
    <location>
        <begin position="372"/>
        <end position="411"/>
    </location>
</feature>
<evidence type="ECO:0000256" key="3">
    <source>
        <dbReference type="ARBA" id="ARBA00022801"/>
    </source>
</evidence>
<evidence type="ECO:0000313" key="13">
    <source>
        <dbReference type="Proteomes" id="UP001497392"/>
    </source>
</evidence>
<dbReference type="SUPFAM" id="SSF52799">
    <property type="entry name" value="(Phosphotyrosine protein) phosphatases II"/>
    <property type="match status" value="1"/>
</dbReference>
<feature type="region of interest" description="Disordered" evidence="9">
    <location>
        <begin position="1"/>
        <end position="23"/>
    </location>
</feature>
<feature type="compositionally biased region" description="Low complexity" evidence="9">
    <location>
        <begin position="294"/>
        <end position="308"/>
    </location>
</feature>
<dbReference type="InterPro" id="IPR000387">
    <property type="entry name" value="Tyr_Pase_dom"/>
</dbReference>
<dbReference type="PROSITE" id="PS50056">
    <property type="entry name" value="TYR_PHOSPHATASE_2"/>
    <property type="match status" value="1"/>
</dbReference>
<evidence type="ECO:0000256" key="1">
    <source>
        <dbReference type="ARBA" id="ARBA00005189"/>
    </source>
</evidence>
<name>A0ABP1FVH0_9CHLO</name>